<dbReference type="CDD" id="cd11642">
    <property type="entry name" value="SUMT"/>
    <property type="match status" value="1"/>
</dbReference>
<keyword evidence="4 15" id="KW-0808">Transferase</keyword>
<feature type="region of interest" description="Disordered" evidence="13">
    <location>
        <begin position="407"/>
        <end position="437"/>
    </location>
</feature>
<dbReference type="GO" id="GO:0051287">
    <property type="term" value="F:NAD binding"/>
    <property type="evidence" value="ECO:0007669"/>
    <property type="project" value="InterPro"/>
</dbReference>
<feature type="active site" description="Proton acceptor" evidence="12">
    <location>
        <position position="193"/>
    </location>
</feature>
<dbReference type="EC" id="2.1.1.107" evidence="15"/>
<dbReference type="SUPFAM" id="SSF53790">
    <property type="entry name" value="Tetrapyrrole methylase"/>
    <property type="match status" value="1"/>
</dbReference>
<evidence type="ECO:0000256" key="12">
    <source>
        <dbReference type="PIRSR" id="PIRSR036426-1"/>
    </source>
</evidence>
<dbReference type="Gene3D" id="3.40.50.720">
    <property type="entry name" value="NAD(P)-binding Rossmann-like Domain"/>
    <property type="match status" value="1"/>
</dbReference>
<evidence type="ECO:0000256" key="13">
    <source>
        <dbReference type="SAM" id="MobiDB-lite"/>
    </source>
</evidence>
<comment type="catalytic activity">
    <reaction evidence="11">
        <text>precorrin-2 + NAD(+) = sirohydrochlorin + NADH + 2 H(+)</text>
        <dbReference type="Rhea" id="RHEA:15613"/>
        <dbReference type="ChEBI" id="CHEBI:15378"/>
        <dbReference type="ChEBI" id="CHEBI:57540"/>
        <dbReference type="ChEBI" id="CHEBI:57945"/>
        <dbReference type="ChEBI" id="CHEBI:58351"/>
        <dbReference type="ChEBI" id="CHEBI:58827"/>
        <dbReference type="EC" id="1.3.1.76"/>
    </reaction>
</comment>
<evidence type="ECO:0000256" key="2">
    <source>
        <dbReference type="ARBA" id="ARBA00022573"/>
    </source>
</evidence>
<keyword evidence="9" id="KW-0627">Porphyrin biosynthesis</keyword>
<dbReference type="Proteomes" id="UP000275256">
    <property type="component" value="Unassembled WGS sequence"/>
</dbReference>
<accession>A0A3M0G5I7</accession>
<evidence type="ECO:0000256" key="6">
    <source>
        <dbReference type="ARBA" id="ARBA00023002"/>
    </source>
</evidence>
<keyword evidence="10" id="KW-0511">Multifunctional enzyme</keyword>
<evidence type="ECO:0000256" key="11">
    <source>
        <dbReference type="ARBA" id="ARBA00047561"/>
    </source>
</evidence>
<sequence length="437" mass="45920">MQGSPAYLSGLLLQDRDVLVVGGGAVAQRRIPRLLHVGARVRVVAPQITDILREHAIRGHLRWEEREFRDQDLDGAWYVIAATDSPATNALVASGSEVRRTFCVRADAADLGSAWTPATADVDDLTVAVVGRRDPRRSRTVREAVVKALASTPSDDEFPPGTVVLVGGGPGDPGLMTSAGLAAIRGADVIIHDRLGPVELLAEAREGAEILNVGKVPHGPFTPQEEINRLLIDRARQHLRVVRLKGGDNYVFGRGGEEWLECAEAGVPVRVIPGVTSAVAVPALAGIPVTHRTLSQGFCVVGGHVPPGHERSDVNWQALATSGLTLVILMGVKNLTEIADELMKGGLSPQTPAAVIVEGTTDRQSSLRSTLASVGREASAAGVRPPAIIVVGAVAALELDHTAPNGYPSATAHAETVPDPMRTTTMGPLTAGTGRRV</sequence>
<dbReference type="InterPro" id="IPR006366">
    <property type="entry name" value="CobA/CysG_C"/>
</dbReference>
<evidence type="ECO:0000259" key="14">
    <source>
        <dbReference type="Pfam" id="PF00590"/>
    </source>
</evidence>
<feature type="active site" description="Proton donor" evidence="12">
    <location>
        <position position="215"/>
    </location>
</feature>
<evidence type="ECO:0000256" key="10">
    <source>
        <dbReference type="ARBA" id="ARBA00023268"/>
    </source>
</evidence>
<dbReference type="NCBIfam" id="TIGR01470">
    <property type="entry name" value="cysG_Nterm"/>
    <property type="match status" value="1"/>
</dbReference>
<dbReference type="OrthoDB" id="9815856at2"/>
<keyword evidence="3 15" id="KW-0489">Methyltransferase</keyword>
<dbReference type="InterPro" id="IPR036291">
    <property type="entry name" value="NAD(P)-bd_dom_sf"/>
</dbReference>
<dbReference type="GO" id="GO:0009236">
    <property type="term" value="P:cobalamin biosynthetic process"/>
    <property type="evidence" value="ECO:0007669"/>
    <property type="project" value="UniProtKB-KW"/>
</dbReference>
<evidence type="ECO:0000256" key="9">
    <source>
        <dbReference type="ARBA" id="ARBA00023244"/>
    </source>
</evidence>
<feature type="domain" description="Tetrapyrrole methylase" evidence="14">
    <location>
        <begin position="162"/>
        <end position="373"/>
    </location>
</feature>
<dbReference type="Gene3D" id="3.40.1010.10">
    <property type="entry name" value="Cobalt-precorrin-4 Transmethylase, Domain 1"/>
    <property type="match status" value="1"/>
</dbReference>
<keyword evidence="5" id="KW-0949">S-adenosyl-L-methionine</keyword>
<protein>
    <submittedName>
        <fullName evidence="15">Uroporphyrinogen-III C-methyltransferase</fullName>
        <ecNumber evidence="15">2.1.1.107</ecNumber>
    </submittedName>
</protein>
<dbReference type="PANTHER" id="PTHR45790">
    <property type="entry name" value="SIROHEME SYNTHASE-RELATED"/>
    <property type="match status" value="1"/>
</dbReference>
<evidence type="ECO:0000256" key="4">
    <source>
        <dbReference type="ARBA" id="ARBA00022679"/>
    </source>
</evidence>
<keyword evidence="8" id="KW-0456">Lyase</keyword>
<dbReference type="Gene3D" id="3.30.950.10">
    <property type="entry name" value="Methyltransferase, Cobalt-precorrin-4 Transmethylase, Domain 2"/>
    <property type="match status" value="1"/>
</dbReference>
<keyword evidence="2" id="KW-0169">Cobalamin biosynthesis</keyword>
<comment type="caution">
    <text evidence="15">The sequence shown here is derived from an EMBL/GenBank/DDBJ whole genome shotgun (WGS) entry which is preliminary data.</text>
</comment>
<keyword evidence="16" id="KW-1185">Reference proteome</keyword>
<dbReference type="InterPro" id="IPR035996">
    <property type="entry name" value="4pyrrol_Methylase_sf"/>
</dbReference>
<evidence type="ECO:0000256" key="8">
    <source>
        <dbReference type="ARBA" id="ARBA00023239"/>
    </source>
</evidence>
<dbReference type="Pfam" id="PF13241">
    <property type="entry name" value="NAD_binding_7"/>
    <property type="match status" value="1"/>
</dbReference>
<keyword evidence="6" id="KW-0560">Oxidoreductase</keyword>
<organism evidence="15 16">
    <name type="scientific">Tessaracoccus antarcticus</name>
    <dbReference type="NCBI Taxonomy" id="2479848"/>
    <lineage>
        <taxon>Bacteria</taxon>
        <taxon>Bacillati</taxon>
        <taxon>Actinomycetota</taxon>
        <taxon>Actinomycetes</taxon>
        <taxon>Propionibacteriales</taxon>
        <taxon>Propionibacteriaceae</taxon>
        <taxon>Tessaracoccus</taxon>
    </lineage>
</organism>
<dbReference type="FunFam" id="3.40.1010.10:FF:000001">
    <property type="entry name" value="Siroheme synthase"/>
    <property type="match status" value="1"/>
</dbReference>
<dbReference type="InterPro" id="IPR014777">
    <property type="entry name" value="4pyrrole_Mease_sub1"/>
</dbReference>
<evidence type="ECO:0000256" key="5">
    <source>
        <dbReference type="ARBA" id="ARBA00022691"/>
    </source>
</evidence>
<dbReference type="AlphaFoldDB" id="A0A3M0G5I7"/>
<dbReference type="PIRSF" id="PIRSF036426">
    <property type="entry name" value="Sirohaem_synth"/>
    <property type="match status" value="1"/>
</dbReference>
<reference evidence="15 16" key="1">
    <citation type="submission" date="2018-10" db="EMBL/GenBank/DDBJ databases">
        <title>Tessaracoccus antarcticuss sp. nov., isolated from sediment.</title>
        <authorList>
            <person name="Zhou L.Y."/>
            <person name="Du Z.J."/>
        </authorList>
    </citation>
    <scope>NUCLEOTIDE SEQUENCE [LARGE SCALE GENOMIC DNA]</scope>
    <source>
        <strain evidence="15 16">JDX10</strain>
    </source>
</reference>
<evidence type="ECO:0000313" key="16">
    <source>
        <dbReference type="Proteomes" id="UP000275256"/>
    </source>
</evidence>
<dbReference type="UniPathway" id="UPA00262">
    <property type="reaction ID" value="UER00222"/>
</dbReference>
<dbReference type="InterPro" id="IPR014776">
    <property type="entry name" value="4pyrrole_Mease_sub2"/>
</dbReference>
<dbReference type="GO" id="GO:0004851">
    <property type="term" value="F:uroporphyrin-III C-methyltransferase activity"/>
    <property type="evidence" value="ECO:0007669"/>
    <property type="project" value="UniProtKB-EC"/>
</dbReference>
<dbReference type="PANTHER" id="PTHR45790:SF3">
    <property type="entry name" value="S-ADENOSYL-L-METHIONINE-DEPENDENT UROPORPHYRINOGEN III METHYLTRANSFERASE, CHLOROPLASTIC"/>
    <property type="match status" value="1"/>
</dbReference>
<dbReference type="NCBIfam" id="NF004790">
    <property type="entry name" value="PRK06136.1"/>
    <property type="match status" value="1"/>
</dbReference>
<evidence type="ECO:0000313" key="15">
    <source>
        <dbReference type="EMBL" id="RMB60310.1"/>
    </source>
</evidence>
<evidence type="ECO:0000256" key="1">
    <source>
        <dbReference type="ARBA" id="ARBA00005010"/>
    </source>
</evidence>
<evidence type="ECO:0000256" key="3">
    <source>
        <dbReference type="ARBA" id="ARBA00022603"/>
    </source>
</evidence>
<dbReference type="FunFam" id="3.30.950.10:FF:000001">
    <property type="entry name" value="Siroheme synthase"/>
    <property type="match status" value="1"/>
</dbReference>
<dbReference type="Pfam" id="PF00590">
    <property type="entry name" value="TP_methylase"/>
    <property type="match status" value="1"/>
</dbReference>
<evidence type="ECO:0000256" key="7">
    <source>
        <dbReference type="ARBA" id="ARBA00023027"/>
    </source>
</evidence>
<dbReference type="InterPro" id="IPR050161">
    <property type="entry name" value="Siro_Cobalamin_biosynth"/>
</dbReference>
<dbReference type="GO" id="GO:0032259">
    <property type="term" value="P:methylation"/>
    <property type="evidence" value="ECO:0007669"/>
    <property type="project" value="UniProtKB-KW"/>
</dbReference>
<dbReference type="InterPro" id="IPR012409">
    <property type="entry name" value="Sirohaem_synth"/>
</dbReference>
<proteinExistence type="predicted"/>
<dbReference type="InterPro" id="IPR006367">
    <property type="entry name" value="Sirohaem_synthase_N"/>
</dbReference>
<name>A0A3M0G5I7_9ACTN</name>
<dbReference type="GO" id="GO:0019354">
    <property type="term" value="P:siroheme biosynthetic process"/>
    <property type="evidence" value="ECO:0007669"/>
    <property type="project" value="UniProtKB-UniPathway"/>
</dbReference>
<keyword evidence="7" id="KW-0520">NAD</keyword>
<dbReference type="InterPro" id="IPR000878">
    <property type="entry name" value="4pyrrol_Mease"/>
</dbReference>
<dbReference type="NCBIfam" id="TIGR01469">
    <property type="entry name" value="cobA_cysG_Cterm"/>
    <property type="match status" value="1"/>
</dbReference>
<dbReference type="GO" id="GO:0043115">
    <property type="term" value="F:precorrin-2 dehydrogenase activity"/>
    <property type="evidence" value="ECO:0007669"/>
    <property type="project" value="UniProtKB-EC"/>
</dbReference>
<dbReference type="GO" id="GO:0051266">
    <property type="term" value="F:sirohydrochlorin ferrochelatase activity"/>
    <property type="evidence" value="ECO:0007669"/>
    <property type="project" value="InterPro"/>
</dbReference>
<dbReference type="EMBL" id="REFW01000002">
    <property type="protein sequence ID" value="RMB60310.1"/>
    <property type="molecule type" value="Genomic_DNA"/>
</dbReference>
<comment type="pathway">
    <text evidence="1">Porphyrin-containing compound metabolism; siroheme biosynthesis; sirohydrochlorin from precorrin-2: step 1/1.</text>
</comment>
<gene>
    <name evidence="15" type="primary">cobA</name>
    <name evidence="15" type="ORF">EAX62_09755</name>
</gene>
<dbReference type="SUPFAM" id="SSF51735">
    <property type="entry name" value="NAD(P)-binding Rossmann-fold domains"/>
    <property type="match status" value="1"/>
</dbReference>